<keyword evidence="2 11" id="KW-0813">Transport</keyword>
<keyword evidence="16" id="KW-1185">Reference proteome</keyword>
<comment type="similarity">
    <text evidence="11 12">Belongs to the TonB-dependent receptor family.</text>
</comment>
<evidence type="ECO:0000313" key="16">
    <source>
        <dbReference type="Proteomes" id="UP000033874"/>
    </source>
</evidence>
<evidence type="ECO:0000256" key="8">
    <source>
        <dbReference type="ARBA" id="ARBA00023077"/>
    </source>
</evidence>
<dbReference type="EMBL" id="LBIC01000006">
    <property type="protein sequence ID" value="KKW91680.1"/>
    <property type="molecule type" value="Genomic_DNA"/>
</dbReference>
<accession>A0A0M3APB4</accession>
<dbReference type="Pfam" id="PF07715">
    <property type="entry name" value="Plug"/>
    <property type="match status" value="1"/>
</dbReference>
<evidence type="ECO:0000256" key="10">
    <source>
        <dbReference type="ARBA" id="ARBA00023237"/>
    </source>
</evidence>
<keyword evidence="6" id="KW-0408">Iron</keyword>
<dbReference type="InterPro" id="IPR000531">
    <property type="entry name" value="Beta-barrel_TonB"/>
</dbReference>
<feature type="domain" description="TonB-dependent receptor plug" evidence="14">
    <location>
        <begin position="27"/>
        <end position="132"/>
    </location>
</feature>
<evidence type="ECO:0000256" key="9">
    <source>
        <dbReference type="ARBA" id="ARBA00023136"/>
    </source>
</evidence>
<evidence type="ECO:0000256" key="3">
    <source>
        <dbReference type="ARBA" id="ARBA00022452"/>
    </source>
</evidence>
<dbReference type="GO" id="GO:0009279">
    <property type="term" value="C:cell outer membrane"/>
    <property type="evidence" value="ECO:0007669"/>
    <property type="project" value="UniProtKB-SubCell"/>
</dbReference>
<comment type="subcellular location">
    <subcellularLocation>
        <location evidence="1 11">Cell outer membrane</location>
        <topology evidence="1 11">Multi-pass membrane protein</topology>
    </subcellularLocation>
</comment>
<keyword evidence="9 11" id="KW-0472">Membrane</keyword>
<dbReference type="AlphaFoldDB" id="A0A0M3APB4"/>
<comment type="caution">
    <text evidence="15">The sequence shown here is derived from an EMBL/GenBank/DDBJ whole genome shotgun (WGS) entry which is preliminary data.</text>
</comment>
<dbReference type="InterPro" id="IPR036942">
    <property type="entry name" value="Beta-barrel_TonB_sf"/>
</dbReference>
<dbReference type="InterPro" id="IPR039426">
    <property type="entry name" value="TonB-dep_rcpt-like"/>
</dbReference>
<dbReference type="CDD" id="cd01347">
    <property type="entry name" value="ligand_gated_channel"/>
    <property type="match status" value="1"/>
</dbReference>
<keyword evidence="10 11" id="KW-0998">Cell outer membrane</keyword>
<keyword evidence="3 11" id="KW-1134">Transmembrane beta strand</keyword>
<evidence type="ECO:0000256" key="4">
    <source>
        <dbReference type="ARBA" id="ARBA00022496"/>
    </source>
</evidence>
<evidence type="ECO:0000259" key="13">
    <source>
        <dbReference type="Pfam" id="PF00593"/>
    </source>
</evidence>
<gene>
    <name evidence="15" type="ORF">YP76_14380</name>
</gene>
<evidence type="ECO:0000256" key="2">
    <source>
        <dbReference type="ARBA" id="ARBA00022448"/>
    </source>
</evidence>
<evidence type="ECO:0000256" key="12">
    <source>
        <dbReference type="RuleBase" id="RU003357"/>
    </source>
</evidence>
<dbReference type="PATRIC" id="fig|56193.3.peg.3001"/>
<dbReference type="PROSITE" id="PS52016">
    <property type="entry name" value="TONB_DEPENDENT_REC_3"/>
    <property type="match status" value="1"/>
</dbReference>
<proteinExistence type="inferred from homology"/>
<organism evidence="15 16">
    <name type="scientific">Sphingobium chungbukense</name>
    <dbReference type="NCBI Taxonomy" id="56193"/>
    <lineage>
        <taxon>Bacteria</taxon>
        <taxon>Pseudomonadati</taxon>
        <taxon>Pseudomonadota</taxon>
        <taxon>Alphaproteobacteria</taxon>
        <taxon>Sphingomonadales</taxon>
        <taxon>Sphingomonadaceae</taxon>
        <taxon>Sphingobium</taxon>
    </lineage>
</organism>
<dbReference type="SUPFAM" id="SSF56935">
    <property type="entry name" value="Porins"/>
    <property type="match status" value="1"/>
</dbReference>
<protein>
    <recommendedName>
        <fullName evidence="17">TonB-dependent receptor</fullName>
    </recommendedName>
</protein>
<keyword evidence="7" id="KW-0406">Ion transport</keyword>
<evidence type="ECO:0008006" key="17">
    <source>
        <dbReference type="Google" id="ProtNLM"/>
    </source>
</evidence>
<dbReference type="PANTHER" id="PTHR32552">
    <property type="entry name" value="FERRICHROME IRON RECEPTOR-RELATED"/>
    <property type="match status" value="1"/>
</dbReference>
<keyword evidence="4" id="KW-0410">Iron transport</keyword>
<evidence type="ECO:0000313" key="15">
    <source>
        <dbReference type="EMBL" id="KKW91680.1"/>
    </source>
</evidence>
<keyword evidence="5 11" id="KW-0812">Transmembrane</keyword>
<evidence type="ECO:0000256" key="11">
    <source>
        <dbReference type="PROSITE-ProRule" id="PRU01360"/>
    </source>
</evidence>
<dbReference type="GO" id="GO:0006826">
    <property type="term" value="P:iron ion transport"/>
    <property type="evidence" value="ECO:0007669"/>
    <property type="project" value="UniProtKB-KW"/>
</dbReference>
<evidence type="ECO:0000256" key="5">
    <source>
        <dbReference type="ARBA" id="ARBA00022692"/>
    </source>
</evidence>
<evidence type="ECO:0000256" key="7">
    <source>
        <dbReference type="ARBA" id="ARBA00023065"/>
    </source>
</evidence>
<dbReference type="Proteomes" id="UP000033874">
    <property type="component" value="Unassembled WGS sequence"/>
</dbReference>
<evidence type="ECO:0000256" key="1">
    <source>
        <dbReference type="ARBA" id="ARBA00004571"/>
    </source>
</evidence>
<evidence type="ECO:0000256" key="6">
    <source>
        <dbReference type="ARBA" id="ARBA00023004"/>
    </source>
</evidence>
<dbReference type="PANTHER" id="PTHR32552:SF81">
    <property type="entry name" value="TONB-DEPENDENT OUTER MEMBRANE RECEPTOR"/>
    <property type="match status" value="1"/>
</dbReference>
<dbReference type="STRING" id="56193.YP76_14380"/>
<dbReference type="Pfam" id="PF00593">
    <property type="entry name" value="TonB_dep_Rec_b-barrel"/>
    <property type="match status" value="1"/>
</dbReference>
<evidence type="ECO:0000259" key="14">
    <source>
        <dbReference type="Pfam" id="PF07715"/>
    </source>
</evidence>
<feature type="domain" description="TonB-dependent receptor-like beta-barrel" evidence="13">
    <location>
        <begin position="250"/>
        <end position="683"/>
    </location>
</feature>
<dbReference type="Gene3D" id="2.40.170.20">
    <property type="entry name" value="TonB-dependent receptor, beta-barrel domain"/>
    <property type="match status" value="1"/>
</dbReference>
<name>A0A0M3APB4_9SPHN</name>
<dbReference type="InterPro" id="IPR012910">
    <property type="entry name" value="Plug_dom"/>
</dbReference>
<reference evidence="15 16" key="1">
    <citation type="submission" date="2015-04" db="EMBL/GenBank/DDBJ databases">
        <title>Genome sequence of aromatic hydrocarbons-degrading Sphingobium chungbukense DJ77.</title>
        <authorList>
            <person name="Kim Y.-C."/>
            <person name="Chae J.-C."/>
        </authorList>
    </citation>
    <scope>NUCLEOTIDE SEQUENCE [LARGE SCALE GENOMIC DNA]</scope>
    <source>
        <strain evidence="15 16">DJ77</strain>
    </source>
</reference>
<sequence>MQGAEGKSSDLGIADIVVTAQRRSERLQDVPVAVTAATGDRLAAVGIQSSQDLSVITPGLTIPQTSGYSQPRIRGVGTSSNGPGIENPVATYIDGVYIASAPSSLLTLNNIQRVEVLKGPQGTLFGRNATGGLIQIVTKDPTHDAGGAVNLSYGNYQTVIADAYVTGGLSDTIAADLAVRYEHQDKGFGTNLFNGKEVGKLDHDFAGRMKLLIEPSERTQIRLALDYESRDSDRDIQHLDTIQQPFSPFYLGFGPFPLGGTYDVNQNYEFRNKLEAGGVSLQVDHDLGGVALKSITAYRKSKFQFNLDLDLLPIDGFTAFSIAKFNQFSQELQLSSNDSSPLKWVAGLYYFHSKDGWQPIDIGIGPLVNVQAPGVPFHVIDENYQKTDALAAYAQASYEILPRTNLTLGGRYNYEHKSVSGTESYTAFGAPAGSVPFPDTSPPASVPTKATFKRFNYRIALDHKFGPDILGYISYNSGFKSGGFVLAKRDAQPFKPEDIKAAEVGLKTQFFDRRVRLNISAFHYDYKNIQVQRFDAGSQLIYNGARARMYGVDLDGEIVLAHGLSLNGGLSYIHDRFKSFPLADSNAPRPGCPTPPLGGVVQCEAAGNKLAQTPTLSFNIGGDYSIDTSIGTFALNATYFRQSKVYAAADNIAFQKAYDLINASISWTDKSDHVTVKLWGRNLGKTVYTTSLIEGFTGLDVAYGYPRTYGVTAGFKF</sequence>
<keyword evidence="8 12" id="KW-0798">TonB box</keyword>